<organism evidence="9 10">
    <name type="scientific">Sebaldella termitidis (strain ATCC 33386 / NCTC 11300)</name>
    <dbReference type="NCBI Taxonomy" id="526218"/>
    <lineage>
        <taxon>Bacteria</taxon>
        <taxon>Fusobacteriati</taxon>
        <taxon>Fusobacteriota</taxon>
        <taxon>Fusobacteriia</taxon>
        <taxon>Fusobacteriales</taxon>
        <taxon>Leptotrichiaceae</taxon>
        <taxon>Sebaldella</taxon>
    </lineage>
</organism>
<dbReference type="GO" id="GO:0009401">
    <property type="term" value="P:phosphoenolpyruvate-dependent sugar phosphotransferase system"/>
    <property type="evidence" value="ECO:0007669"/>
    <property type="project" value="UniProtKB-KW"/>
</dbReference>
<dbReference type="EMBL" id="CP001739">
    <property type="protein sequence ID" value="ACZ10047.1"/>
    <property type="molecule type" value="Genomic_DNA"/>
</dbReference>
<evidence type="ECO:0000313" key="9">
    <source>
        <dbReference type="EMBL" id="ACZ10047.1"/>
    </source>
</evidence>
<dbReference type="PROSITE" id="PS51101">
    <property type="entry name" value="PTS_EIIB_TYPE_4"/>
    <property type="match status" value="1"/>
</dbReference>
<dbReference type="KEGG" id="str:Sterm_3206"/>
<name>D1APL3_SEBTE</name>
<dbReference type="HOGENOM" id="CLU_116175_0_0_0"/>
<keyword evidence="7" id="KW-0418">Kinase</keyword>
<evidence type="ECO:0000313" key="10">
    <source>
        <dbReference type="Proteomes" id="UP000000845"/>
    </source>
</evidence>
<dbReference type="Gene3D" id="3.40.35.10">
    <property type="entry name" value="Phosphotransferase system, sorbose subfamily IIB component"/>
    <property type="match status" value="1"/>
</dbReference>
<keyword evidence="3" id="KW-0963">Cytoplasm</keyword>
<accession>D1APL3</accession>
<sequence length="164" mass="17793">MIDGIKLVRVDFRLIHGQVITKWSNTISAKEIIVVNDQLSKDEYMAEIYIMAAPPGMKVNVLSINDFVTQAKNNTYASGNVLVLFKNIKDARDTVDLGIPFKQVQVGGLGSGNGRTSVVKGISIDAADVENLTAIQNSGAEVSFQVTPEEQKLSLEKASKKVRG</sequence>
<dbReference type="SUPFAM" id="SSF52728">
    <property type="entry name" value="PTS IIb component"/>
    <property type="match status" value="1"/>
</dbReference>
<reference evidence="10" key="1">
    <citation type="submission" date="2009-09" db="EMBL/GenBank/DDBJ databases">
        <title>The complete chromosome of Sebaldella termitidis ATCC 33386.</title>
        <authorList>
            <consortium name="US DOE Joint Genome Institute (JGI-PGF)"/>
            <person name="Lucas S."/>
            <person name="Copeland A."/>
            <person name="Lapidus A."/>
            <person name="Glavina del Rio T."/>
            <person name="Dalin E."/>
            <person name="Tice H."/>
            <person name="Bruce D."/>
            <person name="Goodwin L."/>
            <person name="Pitluck S."/>
            <person name="Kyrpides N."/>
            <person name="Mavromatis K."/>
            <person name="Ivanova N."/>
            <person name="Mikhailova N."/>
            <person name="Sims D."/>
            <person name="Meincke L."/>
            <person name="Brettin T."/>
            <person name="Detter J.C."/>
            <person name="Han C."/>
            <person name="Larimer F."/>
            <person name="Land M."/>
            <person name="Hauser L."/>
            <person name="Markowitz V."/>
            <person name="Cheng J.F."/>
            <person name="Hugenholtz P."/>
            <person name="Woyke T."/>
            <person name="Wu D."/>
            <person name="Eisen J.A."/>
        </authorList>
    </citation>
    <scope>NUCLEOTIDE SEQUENCE [LARGE SCALE GENOMIC DNA]</scope>
    <source>
        <strain evidence="10">ATCC 33386 / NCTC 11300</strain>
    </source>
</reference>
<keyword evidence="2" id="KW-0813">Transport</keyword>
<evidence type="ECO:0000256" key="3">
    <source>
        <dbReference type="ARBA" id="ARBA00022490"/>
    </source>
</evidence>
<dbReference type="Pfam" id="PF03830">
    <property type="entry name" value="PTSIIB_sorb"/>
    <property type="match status" value="1"/>
</dbReference>
<gene>
    <name evidence="9" type="ordered locus">Sterm_3206</name>
</gene>
<evidence type="ECO:0000256" key="1">
    <source>
        <dbReference type="ARBA" id="ARBA00004496"/>
    </source>
</evidence>
<dbReference type="GO" id="GO:0008982">
    <property type="term" value="F:protein-N(PI)-phosphohistidine-sugar phosphotransferase activity"/>
    <property type="evidence" value="ECO:0007669"/>
    <property type="project" value="InterPro"/>
</dbReference>
<keyword evidence="5" id="KW-0808">Transferase</keyword>
<evidence type="ECO:0000256" key="5">
    <source>
        <dbReference type="ARBA" id="ARBA00022679"/>
    </source>
</evidence>
<evidence type="ECO:0000256" key="6">
    <source>
        <dbReference type="ARBA" id="ARBA00022683"/>
    </source>
</evidence>
<keyword evidence="6" id="KW-0598">Phosphotransferase system</keyword>
<dbReference type="InterPro" id="IPR004720">
    <property type="entry name" value="PTS_IIB_sorbose-sp"/>
</dbReference>
<evidence type="ECO:0000259" key="8">
    <source>
        <dbReference type="PROSITE" id="PS51101"/>
    </source>
</evidence>
<evidence type="ECO:0000256" key="7">
    <source>
        <dbReference type="ARBA" id="ARBA00022777"/>
    </source>
</evidence>
<dbReference type="Proteomes" id="UP000000845">
    <property type="component" value="Chromosome"/>
</dbReference>
<feature type="domain" description="PTS EIIB type-4" evidence="8">
    <location>
        <begin position="1"/>
        <end position="164"/>
    </location>
</feature>
<evidence type="ECO:0000256" key="2">
    <source>
        <dbReference type="ARBA" id="ARBA00022448"/>
    </source>
</evidence>
<dbReference type="RefSeq" id="WP_012862629.1">
    <property type="nucleotide sequence ID" value="NC_013517.1"/>
</dbReference>
<reference evidence="9 10" key="2">
    <citation type="journal article" date="2010" name="Stand. Genomic Sci.">
        <title>Complete genome sequence of Sebaldella termitidis type strain (NCTC 11300).</title>
        <authorList>
            <person name="Harmon-Smith M."/>
            <person name="Celia L."/>
            <person name="Chertkov O."/>
            <person name="Lapidus A."/>
            <person name="Copeland A."/>
            <person name="Glavina Del Rio T."/>
            <person name="Nolan M."/>
            <person name="Lucas S."/>
            <person name="Tice H."/>
            <person name="Cheng J.F."/>
            <person name="Han C."/>
            <person name="Detter J.C."/>
            <person name="Bruce D."/>
            <person name="Goodwin L."/>
            <person name="Pitluck S."/>
            <person name="Pati A."/>
            <person name="Liolios K."/>
            <person name="Ivanova N."/>
            <person name="Mavromatis K."/>
            <person name="Mikhailova N."/>
            <person name="Chen A."/>
            <person name="Palaniappan K."/>
            <person name="Land M."/>
            <person name="Hauser L."/>
            <person name="Chang Y.J."/>
            <person name="Jeffries C.D."/>
            <person name="Brettin T."/>
            <person name="Goker M."/>
            <person name="Beck B."/>
            <person name="Bristow J."/>
            <person name="Eisen J.A."/>
            <person name="Markowitz V."/>
            <person name="Hugenholtz P."/>
            <person name="Kyrpides N.C."/>
            <person name="Klenk H.P."/>
            <person name="Chen F."/>
        </authorList>
    </citation>
    <scope>NUCLEOTIDE SEQUENCE [LARGE SCALE GENOMIC DNA]</scope>
    <source>
        <strain evidence="10">ATCC 33386 / NCTC 11300</strain>
    </source>
</reference>
<dbReference type="InterPro" id="IPR036667">
    <property type="entry name" value="PTS_IIB_sorbose-sp_sf"/>
</dbReference>
<dbReference type="STRING" id="526218.Sterm_3206"/>
<dbReference type="GO" id="GO:0005737">
    <property type="term" value="C:cytoplasm"/>
    <property type="evidence" value="ECO:0007669"/>
    <property type="project" value="UniProtKB-SubCell"/>
</dbReference>
<keyword evidence="10" id="KW-1185">Reference proteome</keyword>
<evidence type="ECO:0000256" key="4">
    <source>
        <dbReference type="ARBA" id="ARBA00022597"/>
    </source>
</evidence>
<proteinExistence type="predicted"/>
<protein>
    <submittedName>
        <fullName evidence="9">PTS system sorbose subfamily IIB component</fullName>
    </submittedName>
</protein>
<dbReference type="eggNOG" id="COG3444">
    <property type="taxonomic scope" value="Bacteria"/>
</dbReference>
<keyword evidence="4" id="KW-0762">Sugar transport</keyword>
<comment type="subcellular location">
    <subcellularLocation>
        <location evidence="1">Cytoplasm</location>
    </subcellularLocation>
</comment>
<dbReference type="AlphaFoldDB" id="D1APL3"/>
<dbReference type="GO" id="GO:0016301">
    <property type="term" value="F:kinase activity"/>
    <property type="evidence" value="ECO:0007669"/>
    <property type="project" value="UniProtKB-KW"/>
</dbReference>